<sequence length="275" mass="31681">MRYKTGRQWVISFILLMIGLLLLLVNIGVISLEIKEVFVIFVPFLLVMYGLSSFIKGIMHRSTGSLFWGLYTLSYGGLLLAAHWGMISFSWGDWWKLWPILIVAIAISGLFFKKRMKVLIEGNYPFQNNGEDEDDEEEEENTGITLKKDKKERKINSYIIGDVKFKDPNWAVEPMTLTNVIGDYYFDFSKAYIPEKRTPIKIKGWIGDIKMLVPEDLPVRITIEVKIGDIKIFNGTSEELLRSNMYYESPGYEDAVKKLDLTIKLGIGDIRIDRV</sequence>
<feature type="transmembrane region" description="Helical" evidence="1">
    <location>
        <begin position="37"/>
        <end position="55"/>
    </location>
</feature>
<organism evidence="4 5">
    <name type="scientific">Falsibacillus pallidus</name>
    <dbReference type="NCBI Taxonomy" id="493781"/>
    <lineage>
        <taxon>Bacteria</taxon>
        <taxon>Bacillati</taxon>
        <taxon>Bacillota</taxon>
        <taxon>Bacilli</taxon>
        <taxon>Bacillales</taxon>
        <taxon>Bacillaceae</taxon>
        <taxon>Falsibacillus</taxon>
    </lineage>
</organism>
<dbReference type="NCBIfam" id="NF040535">
    <property type="entry name" value="LiaF_C_term"/>
    <property type="match status" value="1"/>
</dbReference>
<dbReference type="InterPro" id="IPR016975">
    <property type="entry name" value="Cell_wall_LiaF"/>
</dbReference>
<dbReference type="InterPro" id="IPR024425">
    <property type="entry name" value="LiaF-like_C"/>
</dbReference>
<proteinExistence type="predicted"/>
<dbReference type="GO" id="GO:0016020">
    <property type="term" value="C:membrane"/>
    <property type="evidence" value="ECO:0007669"/>
    <property type="project" value="InterPro"/>
</dbReference>
<keyword evidence="5" id="KW-1185">Reference proteome</keyword>
<keyword evidence="1" id="KW-0812">Transmembrane</keyword>
<dbReference type="AlphaFoldDB" id="A0A370GWD3"/>
<accession>A0A370GWD3</accession>
<protein>
    <submittedName>
        <fullName evidence="4">Lia operon protein LiaF</fullName>
    </submittedName>
</protein>
<dbReference type="InterPro" id="IPR047793">
    <property type="entry name" value="LiaF_C"/>
</dbReference>
<feature type="domain" description="LiaF transmembrane" evidence="3">
    <location>
        <begin position="12"/>
        <end position="115"/>
    </location>
</feature>
<dbReference type="OrthoDB" id="1953204at2"/>
<feature type="domain" description="Cell wall-active antibiotics response LiaF-like C-terminal" evidence="2">
    <location>
        <begin position="159"/>
        <end position="272"/>
    </location>
</feature>
<feature type="transmembrane region" description="Helical" evidence="1">
    <location>
        <begin position="95"/>
        <end position="112"/>
    </location>
</feature>
<dbReference type="EMBL" id="QQAY01000001">
    <property type="protein sequence ID" value="RDI47861.1"/>
    <property type="molecule type" value="Genomic_DNA"/>
</dbReference>
<reference evidence="4 5" key="1">
    <citation type="submission" date="2018-07" db="EMBL/GenBank/DDBJ databases">
        <title>Genomic Encyclopedia of Type Strains, Phase IV (KMG-IV): sequencing the most valuable type-strain genomes for metagenomic binning, comparative biology and taxonomic classification.</title>
        <authorList>
            <person name="Goeker M."/>
        </authorList>
    </citation>
    <scope>NUCLEOTIDE SEQUENCE [LARGE SCALE GENOMIC DNA]</scope>
    <source>
        <strain evidence="4 5">DSM 25281</strain>
    </source>
</reference>
<dbReference type="PIRSF" id="PIRSF031509">
    <property type="entry name" value="Cell_wall_LiaF/YvqF"/>
    <property type="match status" value="1"/>
</dbReference>
<dbReference type="Proteomes" id="UP000255326">
    <property type="component" value="Unassembled WGS sequence"/>
</dbReference>
<evidence type="ECO:0000313" key="5">
    <source>
        <dbReference type="Proteomes" id="UP000255326"/>
    </source>
</evidence>
<dbReference type="RefSeq" id="WP_147278248.1">
    <property type="nucleotide sequence ID" value="NZ_QQAY01000001.1"/>
</dbReference>
<comment type="caution">
    <text evidence="4">The sequence shown here is derived from an EMBL/GenBank/DDBJ whole genome shotgun (WGS) entry which is preliminary data.</text>
</comment>
<gene>
    <name evidence="4" type="ORF">DFR59_101526</name>
</gene>
<keyword evidence="1" id="KW-0472">Membrane</keyword>
<keyword evidence="1" id="KW-1133">Transmembrane helix</keyword>
<dbReference type="InterPro" id="IPR054331">
    <property type="entry name" value="LiaF_TM"/>
</dbReference>
<evidence type="ECO:0000313" key="4">
    <source>
        <dbReference type="EMBL" id="RDI47861.1"/>
    </source>
</evidence>
<feature type="transmembrane region" description="Helical" evidence="1">
    <location>
        <begin position="67"/>
        <end position="89"/>
    </location>
</feature>
<dbReference type="Pfam" id="PF09922">
    <property type="entry name" value="LiaF-like_C"/>
    <property type="match status" value="1"/>
</dbReference>
<dbReference type="Pfam" id="PF22570">
    <property type="entry name" value="LiaF-TM"/>
    <property type="match status" value="1"/>
</dbReference>
<evidence type="ECO:0000259" key="3">
    <source>
        <dbReference type="Pfam" id="PF22570"/>
    </source>
</evidence>
<evidence type="ECO:0000259" key="2">
    <source>
        <dbReference type="Pfam" id="PF09922"/>
    </source>
</evidence>
<evidence type="ECO:0000256" key="1">
    <source>
        <dbReference type="SAM" id="Phobius"/>
    </source>
</evidence>
<name>A0A370GWD3_9BACI</name>
<feature type="transmembrane region" description="Helical" evidence="1">
    <location>
        <begin position="9"/>
        <end position="31"/>
    </location>
</feature>